<comment type="caution">
    <text evidence="9">The sequence shown here is derived from an EMBL/GenBank/DDBJ whole genome shotgun (WGS) entry which is preliminary data.</text>
</comment>
<dbReference type="Proteomes" id="UP000474757">
    <property type="component" value="Unassembled WGS sequence"/>
</dbReference>
<evidence type="ECO:0000256" key="7">
    <source>
        <dbReference type="SAM" id="MobiDB-lite"/>
    </source>
</evidence>
<evidence type="ECO:0000256" key="6">
    <source>
        <dbReference type="ARBA" id="ARBA00023136"/>
    </source>
</evidence>
<evidence type="ECO:0000256" key="2">
    <source>
        <dbReference type="ARBA" id="ARBA00006386"/>
    </source>
</evidence>
<feature type="transmembrane region" description="Helical" evidence="8">
    <location>
        <begin position="280"/>
        <end position="305"/>
    </location>
</feature>
<keyword evidence="6 8" id="KW-0472">Membrane</keyword>
<reference evidence="9 10" key="1">
    <citation type="submission" date="2020-02" db="EMBL/GenBank/DDBJ databases">
        <title>Pseudoroseicyclus tamarix, sp. nov., isolated from offshore sediment of a Tamarix chinensis forest.</title>
        <authorList>
            <person name="Gai Y."/>
        </authorList>
    </citation>
    <scope>NUCLEOTIDE SEQUENCE [LARGE SCALE GENOMIC DNA]</scope>
    <source>
        <strain evidence="9 10">CLL3-39</strain>
    </source>
</reference>
<organism evidence="9 10">
    <name type="scientific">Pseudoroseicyclus tamaricis</name>
    <dbReference type="NCBI Taxonomy" id="2705421"/>
    <lineage>
        <taxon>Bacteria</taxon>
        <taxon>Pseudomonadati</taxon>
        <taxon>Pseudomonadota</taxon>
        <taxon>Alphaproteobacteria</taxon>
        <taxon>Rhodobacterales</taxon>
        <taxon>Paracoccaceae</taxon>
        <taxon>Pseudoroseicyclus</taxon>
    </lineage>
</organism>
<dbReference type="Pfam" id="PF03773">
    <property type="entry name" value="ArsP_1"/>
    <property type="match status" value="1"/>
</dbReference>
<accession>A0A6B2JZW6</accession>
<comment type="similarity">
    <text evidence="2">Belongs to the UPF0718 family.</text>
</comment>
<evidence type="ECO:0000256" key="8">
    <source>
        <dbReference type="SAM" id="Phobius"/>
    </source>
</evidence>
<evidence type="ECO:0000256" key="1">
    <source>
        <dbReference type="ARBA" id="ARBA00004651"/>
    </source>
</evidence>
<feature type="transmembrane region" description="Helical" evidence="8">
    <location>
        <begin position="70"/>
        <end position="88"/>
    </location>
</feature>
<dbReference type="GO" id="GO:0005886">
    <property type="term" value="C:plasma membrane"/>
    <property type="evidence" value="ECO:0007669"/>
    <property type="project" value="UniProtKB-SubCell"/>
</dbReference>
<feature type="transmembrane region" description="Helical" evidence="8">
    <location>
        <begin position="126"/>
        <end position="150"/>
    </location>
</feature>
<dbReference type="PANTHER" id="PTHR34184">
    <property type="entry name" value="UPF0718 PROTEIN YCGR"/>
    <property type="match status" value="1"/>
</dbReference>
<dbReference type="AlphaFoldDB" id="A0A6B2JZW6"/>
<evidence type="ECO:0000256" key="4">
    <source>
        <dbReference type="ARBA" id="ARBA00022692"/>
    </source>
</evidence>
<protein>
    <submittedName>
        <fullName evidence="9">Permease</fullName>
    </submittedName>
</protein>
<feature type="transmembrane region" description="Helical" evidence="8">
    <location>
        <begin position="170"/>
        <end position="198"/>
    </location>
</feature>
<name>A0A6B2JZW6_9RHOB</name>
<feature type="transmembrane region" description="Helical" evidence="8">
    <location>
        <begin position="41"/>
        <end position="58"/>
    </location>
</feature>
<dbReference type="RefSeq" id="WP_163894929.1">
    <property type="nucleotide sequence ID" value="NZ_JAAFYS010000003.1"/>
</dbReference>
<feature type="transmembrane region" description="Helical" evidence="8">
    <location>
        <begin position="345"/>
        <end position="366"/>
    </location>
</feature>
<dbReference type="EMBL" id="JAAGAB010000003">
    <property type="protein sequence ID" value="NDV02209.1"/>
    <property type="molecule type" value="Genomic_DNA"/>
</dbReference>
<evidence type="ECO:0000256" key="5">
    <source>
        <dbReference type="ARBA" id="ARBA00022989"/>
    </source>
</evidence>
<gene>
    <name evidence="9" type="ORF">GZA08_14660</name>
</gene>
<dbReference type="InterPro" id="IPR052923">
    <property type="entry name" value="UPF0718"/>
</dbReference>
<feature type="transmembrane region" description="Helical" evidence="8">
    <location>
        <begin position="248"/>
        <end position="268"/>
    </location>
</feature>
<keyword evidence="5 8" id="KW-1133">Transmembrane helix</keyword>
<sequence>MTDTTEPPRLTSGPSISHAGHDHGPGGDGGLLARLREVDRVWATFLAGAALLVILAPAEAGPLLRDTGTALLHTTPFIAFAVLSIAWLKAAEAEELVTRAFAGRESLAIVLAAFAGGLSPFCSCEVIPLVAALLAAGAPISAIMAFWLASPLMDPAAFAITAGAISPEMAVAKLVAALTIALTAGFATKALMAGGAFASPLRPRPVRRGCGSGSCCGGSAKPVPAFRFWQKPGGTTAFREAAEENALFLVKWLTLAYFVEVLMTRFIPAETIGAWVGGDGLLPILAATLLGVPAYLNGYAAPALVGGLMEQGMSPGAGLAFMVAGGVTCIPAVMAVWALVRPPIFAAYLGFGAAGALAAGFAANALL</sequence>
<evidence type="ECO:0000256" key="3">
    <source>
        <dbReference type="ARBA" id="ARBA00022475"/>
    </source>
</evidence>
<keyword evidence="3" id="KW-1003">Cell membrane</keyword>
<evidence type="ECO:0000313" key="9">
    <source>
        <dbReference type="EMBL" id="NDV02209.1"/>
    </source>
</evidence>
<evidence type="ECO:0000313" key="10">
    <source>
        <dbReference type="Proteomes" id="UP000474757"/>
    </source>
</evidence>
<feature type="region of interest" description="Disordered" evidence="7">
    <location>
        <begin position="1"/>
        <end position="23"/>
    </location>
</feature>
<keyword evidence="4 8" id="KW-0812">Transmembrane</keyword>
<feature type="transmembrane region" description="Helical" evidence="8">
    <location>
        <begin position="317"/>
        <end position="339"/>
    </location>
</feature>
<dbReference type="PANTHER" id="PTHR34184:SF4">
    <property type="entry name" value="UPF0718 PROTEIN YCGR"/>
    <property type="match status" value="1"/>
</dbReference>
<comment type="subcellular location">
    <subcellularLocation>
        <location evidence="1">Cell membrane</location>
        <topology evidence="1">Multi-pass membrane protein</topology>
    </subcellularLocation>
</comment>
<keyword evidence="10" id="KW-1185">Reference proteome</keyword>
<proteinExistence type="inferred from homology"/>
<dbReference type="InterPro" id="IPR005524">
    <property type="entry name" value="DUF318"/>
</dbReference>